<keyword evidence="2" id="KW-0806">Transcription termination</keyword>
<sequence>MCTLLFRTVFPIHRQLDDSCFYKSSVGIFLRNLSASSVIEQEKAERFRTLLENYEFNDTQISRLAKETPNIFSCNPQNIILPKLKFFLSIGVLSSDLPKVIMGNPALLGGSIEKQFIPCYNFLKTLVDSDENIARILKRSPRILSCNLKVMEPNVELLGEAGVPESFISYMLIHFPHSVQMKCDKFKRSVDKTIQMGFDPSRMMFIRAVHVLCEISDQAWENKIKVYRRFGLSDTEIVSAFRSHPLCMRLSEEKITRGMEFYVNEMSWSPAIVARSPVALFYNLERRIIPRCRVIKILMDKGFVKEYSTVISFLSMTDPQFLTKFVLNYKNDLPEIMDVIMLDRSRRIIVGSCLK</sequence>
<dbReference type="GO" id="GO:0003676">
    <property type="term" value="F:nucleic acid binding"/>
    <property type="evidence" value="ECO:0007669"/>
    <property type="project" value="InterPro"/>
</dbReference>
<reference evidence="4 5" key="1">
    <citation type="submission" date="2019-12" db="EMBL/GenBank/DDBJ databases">
        <authorList>
            <person name="Alioto T."/>
            <person name="Alioto T."/>
            <person name="Gomez Garrido J."/>
        </authorList>
    </citation>
    <scope>NUCLEOTIDE SEQUENCE [LARGE SCALE GENOMIC DNA]</scope>
</reference>
<gene>
    <name evidence="4" type="ORF">OLEA9_A070894</name>
</gene>
<keyword evidence="2" id="KW-0804">Transcription</keyword>
<evidence type="ECO:0000256" key="1">
    <source>
        <dbReference type="ARBA" id="ARBA00007692"/>
    </source>
</evidence>
<keyword evidence="3" id="KW-0809">Transit peptide</keyword>
<dbReference type="InterPro" id="IPR003690">
    <property type="entry name" value="MTERF"/>
</dbReference>
<accession>A0A8S0PV22</accession>
<organism evidence="4 5">
    <name type="scientific">Olea europaea subsp. europaea</name>
    <dbReference type="NCBI Taxonomy" id="158383"/>
    <lineage>
        <taxon>Eukaryota</taxon>
        <taxon>Viridiplantae</taxon>
        <taxon>Streptophyta</taxon>
        <taxon>Embryophyta</taxon>
        <taxon>Tracheophyta</taxon>
        <taxon>Spermatophyta</taxon>
        <taxon>Magnoliopsida</taxon>
        <taxon>eudicotyledons</taxon>
        <taxon>Gunneridae</taxon>
        <taxon>Pentapetalae</taxon>
        <taxon>asterids</taxon>
        <taxon>lamiids</taxon>
        <taxon>Lamiales</taxon>
        <taxon>Oleaceae</taxon>
        <taxon>Oleeae</taxon>
        <taxon>Olea</taxon>
    </lineage>
</organism>
<dbReference type="SMART" id="SM00733">
    <property type="entry name" value="Mterf"/>
    <property type="match status" value="7"/>
</dbReference>
<keyword evidence="5" id="KW-1185">Reference proteome</keyword>
<dbReference type="Pfam" id="PF02536">
    <property type="entry name" value="mTERF"/>
    <property type="match status" value="2"/>
</dbReference>
<dbReference type="Gramene" id="OE9A070894T2">
    <property type="protein sequence ID" value="OE9A070894C2"/>
    <property type="gene ID" value="OE9A070894"/>
</dbReference>
<dbReference type="EMBL" id="CACTIH010000199">
    <property type="protein sequence ID" value="CAA2956850.1"/>
    <property type="molecule type" value="Genomic_DNA"/>
</dbReference>
<protein>
    <submittedName>
        <fullName evidence="4">Transcription termination factor MTERF8, chloroplastic-like</fullName>
    </submittedName>
</protein>
<comment type="caution">
    <text evidence="4">The sequence shown here is derived from an EMBL/GenBank/DDBJ whole genome shotgun (WGS) entry which is preliminary data.</text>
</comment>
<evidence type="ECO:0000313" key="5">
    <source>
        <dbReference type="Proteomes" id="UP000594638"/>
    </source>
</evidence>
<dbReference type="Gene3D" id="1.25.70.10">
    <property type="entry name" value="Transcription termination factor 3, mitochondrial"/>
    <property type="match status" value="1"/>
</dbReference>
<comment type="similarity">
    <text evidence="1">Belongs to the mTERF family.</text>
</comment>
<dbReference type="FunFam" id="1.25.70.10:FF:000001">
    <property type="entry name" value="Mitochondrial transcription termination factor-like"/>
    <property type="match status" value="1"/>
</dbReference>
<dbReference type="PANTHER" id="PTHR13068:SF133">
    <property type="entry name" value="MITOCHONDRIAL TRANSCRIPTION TERMINATION FACTOR FAMILY PROTEIN"/>
    <property type="match status" value="1"/>
</dbReference>
<dbReference type="PANTHER" id="PTHR13068">
    <property type="entry name" value="CGI-12 PROTEIN-RELATED"/>
    <property type="match status" value="1"/>
</dbReference>
<dbReference type="OrthoDB" id="905822at2759"/>
<dbReference type="GO" id="GO:0006353">
    <property type="term" value="P:DNA-templated transcription termination"/>
    <property type="evidence" value="ECO:0007669"/>
    <property type="project" value="UniProtKB-KW"/>
</dbReference>
<evidence type="ECO:0000256" key="2">
    <source>
        <dbReference type="ARBA" id="ARBA00022472"/>
    </source>
</evidence>
<dbReference type="AlphaFoldDB" id="A0A8S0PV22"/>
<proteinExistence type="inferred from homology"/>
<keyword evidence="2" id="KW-0805">Transcription regulation</keyword>
<dbReference type="Proteomes" id="UP000594638">
    <property type="component" value="Unassembled WGS sequence"/>
</dbReference>
<evidence type="ECO:0000313" key="4">
    <source>
        <dbReference type="EMBL" id="CAA2956850.1"/>
    </source>
</evidence>
<name>A0A8S0PV22_OLEEU</name>
<dbReference type="InterPro" id="IPR038538">
    <property type="entry name" value="MTERF_sf"/>
</dbReference>
<evidence type="ECO:0000256" key="3">
    <source>
        <dbReference type="ARBA" id="ARBA00022946"/>
    </source>
</evidence>